<evidence type="ECO:0000313" key="3">
    <source>
        <dbReference type="Proteomes" id="UP000075809"/>
    </source>
</evidence>
<dbReference type="EMBL" id="KQ983095">
    <property type="protein sequence ID" value="KYQ47516.1"/>
    <property type="molecule type" value="Genomic_DNA"/>
</dbReference>
<gene>
    <name evidence="2" type="ORF">ALC60_13457</name>
</gene>
<dbReference type="PANTHER" id="PTHR31511:SF12">
    <property type="entry name" value="RHO TERMINATION FACTOR N-TERMINAL DOMAIN-CONTAINING PROTEIN"/>
    <property type="match status" value="1"/>
</dbReference>
<accession>A0A151WI71</accession>
<dbReference type="InterPro" id="IPR043502">
    <property type="entry name" value="DNA/RNA_pol_sf"/>
</dbReference>
<sequence>NRYARANNKYMPSYDPSKPSSYLMYYDVNNLYGWAMCQPLPYADFRWVDDVHNFNFTTIALDSPTSYILEVDLKYPLVAIELCKLQVKFNKPIYVGMCILDISKTCLYEFHHEYKAPLFRDKCKIMYTDTDRLIYHVECDDVYDIMKRDINRFDTSDYSIDNAYSILCDKLLAEEAWKRTVARDSTFGERTAATAVWAAMKAKTKLGMGPKTRKRKSKRILPIAKRGGLPYSSAAGRSRVVGRRSGGRCQDRKR</sequence>
<dbReference type="GO" id="GO:0071897">
    <property type="term" value="P:DNA biosynthetic process"/>
    <property type="evidence" value="ECO:0007669"/>
    <property type="project" value="UniProtKB-ARBA"/>
</dbReference>
<organism evidence="2 3">
    <name type="scientific">Mycetomoellerius zeteki</name>
    <dbReference type="NCBI Taxonomy" id="64791"/>
    <lineage>
        <taxon>Eukaryota</taxon>
        <taxon>Metazoa</taxon>
        <taxon>Ecdysozoa</taxon>
        <taxon>Arthropoda</taxon>
        <taxon>Hexapoda</taxon>
        <taxon>Insecta</taxon>
        <taxon>Pterygota</taxon>
        <taxon>Neoptera</taxon>
        <taxon>Endopterygota</taxon>
        <taxon>Hymenoptera</taxon>
        <taxon>Apocrita</taxon>
        <taxon>Aculeata</taxon>
        <taxon>Formicoidea</taxon>
        <taxon>Formicidae</taxon>
        <taxon>Myrmicinae</taxon>
        <taxon>Mycetomoellerius</taxon>
    </lineage>
</organism>
<reference evidence="2 3" key="1">
    <citation type="submission" date="2015-09" db="EMBL/GenBank/DDBJ databases">
        <title>Trachymyrmex zeteki WGS genome.</title>
        <authorList>
            <person name="Nygaard S."/>
            <person name="Hu H."/>
            <person name="Boomsma J."/>
            <person name="Zhang G."/>
        </authorList>
    </citation>
    <scope>NUCLEOTIDE SEQUENCE [LARGE SCALE GENOMIC DNA]</scope>
    <source>
        <strain evidence="2">Tzet28-1</strain>
        <tissue evidence="2">Whole body</tissue>
    </source>
</reference>
<dbReference type="PANTHER" id="PTHR31511">
    <property type="entry name" value="PROTEIN CBG23764"/>
    <property type="match status" value="1"/>
</dbReference>
<protein>
    <recommendedName>
        <fullName evidence="4">DNA-directed DNA polymerase</fullName>
    </recommendedName>
</protein>
<dbReference type="SUPFAM" id="SSF56672">
    <property type="entry name" value="DNA/RNA polymerases"/>
    <property type="match status" value="1"/>
</dbReference>
<feature type="region of interest" description="Disordered" evidence="1">
    <location>
        <begin position="228"/>
        <end position="254"/>
    </location>
</feature>
<dbReference type="STRING" id="64791.A0A151WI71"/>
<name>A0A151WI71_9HYME</name>
<dbReference type="AlphaFoldDB" id="A0A151WI71"/>
<evidence type="ECO:0008006" key="4">
    <source>
        <dbReference type="Google" id="ProtNLM"/>
    </source>
</evidence>
<feature type="compositionally biased region" description="Basic residues" evidence="1">
    <location>
        <begin position="240"/>
        <end position="254"/>
    </location>
</feature>
<evidence type="ECO:0000313" key="2">
    <source>
        <dbReference type="EMBL" id="KYQ47516.1"/>
    </source>
</evidence>
<proteinExistence type="predicted"/>
<feature type="non-terminal residue" evidence="2">
    <location>
        <position position="1"/>
    </location>
</feature>
<dbReference type="Proteomes" id="UP000075809">
    <property type="component" value="Unassembled WGS sequence"/>
</dbReference>
<evidence type="ECO:0000256" key="1">
    <source>
        <dbReference type="SAM" id="MobiDB-lite"/>
    </source>
</evidence>
<keyword evidence="3" id="KW-1185">Reference proteome</keyword>